<evidence type="ECO:0000259" key="6">
    <source>
        <dbReference type="PROSITE" id="PS50949"/>
    </source>
</evidence>
<dbReference type="PROSITE" id="PS50949">
    <property type="entry name" value="HTH_GNTR"/>
    <property type="match status" value="1"/>
</dbReference>
<dbReference type="InterPro" id="IPR015421">
    <property type="entry name" value="PyrdxlP-dep_Trfase_major"/>
</dbReference>
<feature type="domain" description="HTH gntR-type" evidence="6">
    <location>
        <begin position="5"/>
        <end position="73"/>
    </location>
</feature>
<gene>
    <name evidence="7" type="ORF">W7K_05990</name>
</gene>
<dbReference type="AlphaFoldDB" id="A0A0L8AC57"/>
<dbReference type="InterPro" id="IPR036390">
    <property type="entry name" value="WH_DNA-bd_sf"/>
</dbReference>
<dbReference type="GO" id="GO:0003700">
    <property type="term" value="F:DNA-binding transcription factor activity"/>
    <property type="evidence" value="ECO:0007669"/>
    <property type="project" value="InterPro"/>
</dbReference>
<evidence type="ECO:0000256" key="4">
    <source>
        <dbReference type="ARBA" id="ARBA00023125"/>
    </source>
</evidence>
<accession>A0A0L8AC57</accession>
<organism evidence="7 8">
    <name type="scientific">Stenotrophomonas geniculata N1</name>
    <dbReference type="NCBI Taxonomy" id="1167641"/>
    <lineage>
        <taxon>Bacteria</taxon>
        <taxon>Pseudomonadati</taxon>
        <taxon>Pseudomonadota</taxon>
        <taxon>Gammaproteobacteria</taxon>
        <taxon>Lysobacterales</taxon>
        <taxon>Lysobacteraceae</taxon>
        <taxon>Stenotrophomonas</taxon>
    </lineage>
</organism>
<dbReference type="SUPFAM" id="SSF53383">
    <property type="entry name" value="PLP-dependent transferases"/>
    <property type="match status" value="1"/>
</dbReference>
<dbReference type="PRINTS" id="PR00035">
    <property type="entry name" value="HTHGNTR"/>
</dbReference>
<dbReference type="Proteomes" id="UP000036890">
    <property type="component" value="Unassembled WGS sequence"/>
</dbReference>
<dbReference type="CDD" id="cd07377">
    <property type="entry name" value="WHTH_GntR"/>
    <property type="match status" value="1"/>
</dbReference>
<evidence type="ECO:0000256" key="5">
    <source>
        <dbReference type="ARBA" id="ARBA00023163"/>
    </source>
</evidence>
<evidence type="ECO:0000313" key="8">
    <source>
        <dbReference type="Proteomes" id="UP000036890"/>
    </source>
</evidence>
<dbReference type="GO" id="GO:0030170">
    <property type="term" value="F:pyridoxal phosphate binding"/>
    <property type="evidence" value="ECO:0007669"/>
    <property type="project" value="InterPro"/>
</dbReference>
<dbReference type="SUPFAM" id="SSF46785">
    <property type="entry name" value="Winged helix' DNA-binding domain"/>
    <property type="match status" value="1"/>
</dbReference>
<dbReference type="Pfam" id="PF00392">
    <property type="entry name" value="GntR"/>
    <property type="match status" value="1"/>
</dbReference>
<dbReference type="GO" id="GO:0003677">
    <property type="term" value="F:DNA binding"/>
    <property type="evidence" value="ECO:0007669"/>
    <property type="project" value="UniProtKB-KW"/>
</dbReference>
<comment type="similarity">
    <text evidence="1">In the C-terminal section; belongs to the class-I pyridoxal-phosphate-dependent aminotransferase family.</text>
</comment>
<keyword evidence="4" id="KW-0238">DNA-binding</keyword>
<evidence type="ECO:0000256" key="1">
    <source>
        <dbReference type="ARBA" id="ARBA00005384"/>
    </source>
</evidence>
<keyword evidence="2" id="KW-0663">Pyridoxal phosphate</keyword>
<dbReference type="PANTHER" id="PTHR46577">
    <property type="entry name" value="HTH-TYPE TRANSCRIPTIONAL REGULATORY PROTEIN GABR"/>
    <property type="match status" value="1"/>
</dbReference>
<sequence length="428" mass="45365">MKITGHSAESIFDSIRDGIGKGRLPAGSVLPPVRELAEQLGVNRNTVAAAYKRLDAAGLASTAGRRGTVVRGLPPPLAREGSTPGLALQDLAGGNPDPRLLPNLRLAPAAPRLYGVGTVDPRLEALARASLDADCPEGYALELTHGAVDGIERLLSAWLLPGDRIAVEDPCFLGSLNVLNAVGHAPLPVAVDAHGMQVDSLRQALEAGARAVLLTPRAHNPTGASLDAKRARALRQLLAAYPQVAVLIDDHYALLSQQAYHSVLPLDGRRWALLRSLSKPLGPDLRLAWLACDEETAMRLRLRLASGTGWVSHLLQDAATSVLSSATQRAKIASAGERYQQRLRSLQELLHARGLPTPLPMEGLNLWLPLQADSHPQVLALASRGWHVRAGEVFSVAAPGHGLRITCAALGAAQLRQLADDLAAVFAL</sequence>
<dbReference type="EMBL" id="AJLO02000015">
    <property type="protein sequence ID" value="KOE99890.1"/>
    <property type="molecule type" value="Genomic_DNA"/>
</dbReference>
<dbReference type="InterPro" id="IPR000524">
    <property type="entry name" value="Tscrpt_reg_HTH_GntR"/>
</dbReference>
<dbReference type="NCBIfam" id="NF012025">
    <property type="entry name" value="PRK15481.1"/>
    <property type="match status" value="1"/>
</dbReference>
<reference evidence="7 8" key="1">
    <citation type="journal article" date="2012" name="J. Bacteriol.">
        <title>Genome sequence of a novel nicotine-degrading strain, Pseudomonas geniculata N1.</title>
        <authorList>
            <person name="Tang H."/>
            <person name="Yu H."/>
            <person name="Tai C."/>
            <person name="Huang K."/>
            <person name="Liu Y."/>
            <person name="Wang L."/>
            <person name="Yao Y."/>
            <person name="Wu G."/>
            <person name="Xu P."/>
        </authorList>
    </citation>
    <scope>NUCLEOTIDE SEQUENCE [LARGE SCALE GENOMIC DNA]</scope>
    <source>
        <strain evidence="7 8">N1</strain>
    </source>
</reference>
<dbReference type="OrthoDB" id="9808770at2"/>
<dbReference type="Gene3D" id="3.40.640.10">
    <property type="entry name" value="Type I PLP-dependent aspartate aminotransferase-like (Major domain)"/>
    <property type="match status" value="1"/>
</dbReference>
<comment type="caution">
    <text evidence="7">The sequence shown here is derived from an EMBL/GenBank/DDBJ whole genome shotgun (WGS) entry which is preliminary data.</text>
</comment>
<evidence type="ECO:0000256" key="2">
    <source>
        <dbReference type="ARBA" id="ARBA00022898"/>
    </source>
</evidence>
<keyword evidence="5" id="KW-0804">Transcription</keyword>
<dbReference type="InterPro" id="IPR051446">
    <property type="entry name" value="HTH_trans_reg/aminotransferase"/>
</dbReference>
<proteinExistence type="inferred from homology"/>
<dbReference type="InterPro" id="IPR036388">
    <property type="entry name" value="WH-like_DNA-bd_sf"/>
</dbReference>
<dbReference type="RefSeq" id="WP_010485015.1">
    <property type="nucleotide sequence ID" value="NZ_AJLO02000015.1"/>
</dbReference>
<protein>
    <submittedName>
        <fullName evidence="7">Transcriptional regulator</fullName>
    </submittedName>
</protein>
<evidence type="ECO:0000313" key="7">
    <source>
        <dbReference type="EMBL" id="KOE99890.1"/>
    </source>
</evidence>
<dbReference type="Gene3D" id="1.10.10.10">
    <property type="entry name" value="Winged helix-like DNA-binding domain superfamily/Winged helix DNA-binding domain"/>
    <property type="match status" value="1"/>
</dbReference>
<dbReference type="InterPro" id="IPR004839">
    <property type="entry name" value="Aminotransferase_I/II_large"/>
</dbReference>
<dbReference type="PANTHER" id="PTHR46577:SF1">
    <property type="entry name" value="HTH-TYPE TRANSCRIPTIONAL REGULATORY PROTEIN GABR"/>
    <property type="match status" value="1"/>
</dbReference>
<dbReference type="SMART" id="SM00345">
    <property type="entry name" value="HTH_GNTR"/>
    <property type="match status" value="1"/>
</dbReference>
<name>A0A0L8AC57_9GAMM</name>
<dbReference type="CDD" id="cd00609">
    <property type="entry name" value="AAT_like"/>
    <property type="match status" value="1"/>
</dbReference>
<keyword evidence="3" id="KW-0805">Transcription regulation</keyword>
<dbReference type="Pfam" id="PF00155">
    <property type="entry name" value="Aminotran_1_2"/>
    <property type="match status" value="1"/>
</dbReference>
<evidence type="ECO:0000256" key="3">
    <source>
        <dbReference type="ARBA" id="ARBA00023015"/>
    </source>
</evidence>
<dbReference type="InterPro" id="IPR015424">
    <property type="entry name" value="PyrdxlP-dep_Trfase"/>
</dbReference>